<dbReference type="AlphaFoldDB" id="A0A6J7HMB5"/>
<reference evidence="3" key="1">
    <citation type="submission" date="2020-05" db="EMBL/GenBank/DDBJ databases">
        <authorList>
            <person name="Chiriac C."/>
            <person name="Salcher M."/>
            <person name="Ghai R."/>
            <person name="Kavagutti S V."/>
        </authorList>
    </citation>
    <scope>NUCLEOTIDE SEQUENCE</scope>
</reference>
<name>A0A6J7HMB5_9ZZZZ</name>
<dbReference type="EMBL" id="CAFBMX010000002">
    <property type="protein sequence ID" value="CAB4917535.1"/>
    <property type="molecule type" value="Genomic_DNA"/>
</dbReference>
<evidence type="ECO:0000256" key="1">
    <source>
        <dbReference type="SAM" id="MobiDB-lite"/>
    </source>
</evidence>
<keyword evidence="2" id="KW-1133">Transmembrane helix</keyword>
<protein>
    <submittedName>
        <fullName evidence="3">Unannotated protein</fullName>
    </submittedName>
</protein>
<evidence type="ECO:0000313" key="3">
    <source>
        <dbReference type="EMBL" id="CAB4917535.1"/>
    </source>
</evidence>
<feature type="transmembrane region" description="Helical" evidence="2">
    <location>
        <begin position="35"/>
        <end position="52"/>
    </location>
</feature>
<keyword evidence="2" id="KW-0812">Transmembrane</keyword>
<organism evidence="3">
    <name type="scientific">freshwater metagenome</name>
    <dbReference type="NCBI Taxonomy" id="449393"/>
    <lineage>
        <taxon>unclassified sequences</taxon>
        <taxon>metagenomes</taxon>
        <taxon>ecological metagenomes</taxon>
    </lineage>
</organism>
<feature type="region of interest" description="Disordered" evidence="1">
    <location>
        <begin position="1"/>
        <end position="26"/>
    </location>
</feature>
<keyword evidence="2" id="KW-0472">Membrane</keyword>
<evidence type="ECO:0000256" key="2">
    <source>
        <dbReference type="SAM" id="Phobius"/>
    </source>
</evidence>
<accession>A0A6J7HMB5</accession>
<proteinExistence type="predicted"/>
<sequence>MTSQPASPFDHGRPDPAPVVPAAEPRPLTEARPEILIGAAAAGGFIFAKLLGRVRGR</sequence>
<gene>
    <name evidence="3" type="ORF">UFOPK3674_00324</name>
</gene>